<keyword evidence="4" id="KW-1185">Reference proteome</keyword>
<evidence type="ECO:0000313" key="3">
    <source>
        <dbReference type="EMBL" id="GLR19261.1"/>
    </source>
</evidence>
<dbReference type="InterPro" id="IPR051199">
    <property type="entry name" value="LPS_LOS_Heptosyltrfase"/>
</dbReference>
<dbReference type="GO" id="GO:0009244">
    <property type="term" value="P:lipopolysaccharide core region biosynthetic process"/>
    <property type="evidence" value="ECO:0007669"/>
    <property type="project" value="TreeGrafter"/>
</dbReference>
<dbReference type="RefSeq" id="WP_235292034.1">
    <property type="nucleotide sequence ID" value="NZ_BSOH01000027.1"/>
</dbReference>
<proteinExistence type="predicted"/>
<dbReference type="GO" id="GO:0008713">
    <property type="term" value="F:ADP-heptose-lipopolysaccharide heptosyltransferase activity"/>
    <property type="evidence" value="ECO:0007669"/>
    <property type="project" value="TreeGrafter"/>
</dbReference>
<reference evidence="3" key="2">
    <citation type="submission" date="2023-01" db="EMBL/GenBank/DDBJ databases">
        <title>Draft genome sequence of Portibacter lacus strain NBRC 108769.</title>
        <authorList>
            <person name="Sun Q."/>
            <person name="Mori K."/>
        </authorList>
    </citation>
    <scope>NUCLEOTIDE SEQUENCE</scope>
    <source>
        <strain evidence="3">NBRC 108769</strain>
    </source>
</reference>
<organism evidence="3 4">
    <name type="scientific">Portibacter lacus</name>
    <dbReference type="NCBI Taxonomy" id="1099794"/>
    <lineage>
        <taxon>Bacteria</taxon>
        <taxon>Pseudomonadati</taxon>
        <taxon>Bacteroidota</taxon>
        <taxon>Saprospiria</taxon>
        <taxon>Saprospirales</taxon>
        <taxon>Haliscomenobacteraceae</taxon>
        <taxon>Portibacter</taxon>
    </lineage>
</organism>
<evidence type="ECO:0000256" key="1">
    <source>
        <dbReference type="ARBA" id="ARBA00022676"/>
    </source>
</evidence>
<dbReference type="Pfam" id="PF01075">
    <property type="entry name" value="Glyco_transf_9"/>
    <property type="match status" value="1"/>
</dbReference>
<dbReference type="InterPro" id="IPR002201">
    <property type="entry name" value="Glyco_trans_9"/>
</dbReference>
<dbReference type="AlphaFoldDB" id="A0AA37SQX3"/>
<evidence type="ECO:0000256" key="2">
    <source>
        <dbReference type="ARBA" id="ARBA00022679"/>
    </source>
</evidence>
<keyword evidence="2" id="KW-0808">Transferase</keyword>
<reference evidence="3" key="1">
    <citation type="journal article" date="2014" name="Int. J. Syst. Evol. Microbiol.">
        <title>Complete genome sequence of Corynebacterium casei LMG S-19264T (=DSM 44701T), isolated from a smear-ripened cheese.</title>
        <authorList>
            <consortium name="US DOE Joint Genome Institute (JGI-PGF)"/>
            <person name="Walter F."/>
            <person name="Albersmeier A."/>
            <person name="Kalinowski J."/>
            <person name="Ruckert C."/>
        </authorList>
    </citation>
    <scope>NUCLEOTIDE SEQUENCE</scope>
    <source>
        <strain evidence="3">NBRC 108769</strain>
    </source>
</reference>
<keyword evidence="1" id="KW-0328">Glycosyltransferase</keyword>
<dbReference type="GO" id="GO:0016787">
    <property type="term" value="F:hydrolase activity"/>
    <property type="evidence" value="ECO:0007669"/>
    <property type="project" value="UniProtKB-KW"/>
</dbReference>
<dbReference type="PANTHER" id="PTHR30160">
    <property type="entry name" value="TETRAACYLDISACCHARIDE 4'-KINASE-RELATED"/>
    <property type="match status" value="1"/>
</dbReference>
<dbReference type="CDD" id="cd03789">
    <property type="entry name" value="GT9_LPS_heptosyltransferase"/>
    <property type="match status" value="1"/>
</dbReference>
<accession>A0AA37SQX3</accession>
<dbReference type="SUPFAM" id="SSF53756">
    <property type="entry name" value="UDP-Glycosyltransferase/glycogen phosphorylase"/>
    <property type="match status" value="1"/>
</dbReference>
<evidence type="ECO:0000313" key="4">
    <source>
        <dbReference type="Proteomes" id="UP001156666"/>
    </source>
</evidence>
<name>A0AA37SQX3_9BACT</name>
<dbReference type="Proteomes" id="UP001156666">
    <property type="component" value="Unassembled WGS sequence"/>
</dbReference>
<dbReference type="EMBL" id="BSOH01000027">
    <property type="protein sequence ID" value="GLR19261.1"/>
    <property type="molecule type" value="Genomic_DNA"/>
</dbReference>
<sequence>MKVLIIRFSSIGDIVLCTPVIRACKKQLYAEVHLLTKEKFKNVLGNNPHLDKIIHFKEKLTEIKNVLLDEEYDYIIDLHKNIRSRLVKTWLRKPSGTFPKLNFRKWLLVKFKIDKLPNLHIVDRYFKAYDKISDDGLGLEYHVREENKVDLNLGQYVAIVLGATYYTKRIPKEKLIEIIEKINNNIVLIGGPEEQALGKELSEQFEKVSNACGHYNLDQSASIVNQSKIVITSDTGMMHIASALKKHVIMVWGNTVPEFGMGPYQTEVAHFQVQGLKCRPCSKLGKNECPKGHFKCMMEQDSMEISSIANS</sequence>
<dbReference type="Gene3D" id="3.40.50.2000">
    <property type="entry name" value="Glycogen Phosphorylase B"/>
    <property type="match status" value="2"/>
</dbReference>
<gene>
    <name evidence="3" type="ORF">GCM10007940_38770</name>
</gene>
<comment type="caution">
    <text evidence="3">The sequence shown here is derived from an EMBL/GenBank/DDBJ whole genome shotgun (WGS) entry which is preliminary data.</text>
</comment>
<dbReference type="PANTHER" id="PTHR30160:SF1">
    <property type="entry name" value="LIPOPOLYSACCHARIDE 1,2-N-ACETYLGLUCOSAMINETRANSFERASE-RELATED"/>
    <property type="match status" value="1"/>
</dbReference>
<protein>
    <submittedName>
        <fullName evidence="3">Glycosyl hydrolase</fullName>
    </submittedName>
</protein>
<dbReference type="GO" id="GO:0005829">
    <property type="term" value="C:cytosol"/>
    <property type="evidence" value="ECO:0007669"/>
    <property type="project" value="TreeGrafter"/>
</dbReference>
<keyword evidence="3" id="KW-0378">Hydrolase</keyword>